<protein>
    <submittedName>
        <fullName evidence="5">Serine/threonine dehydratase</fullName>
    </submittedName>
</protein>
<dbReference type="Gene3D" id="3.40.50.1100">
    <property type="match status" value="2"/>
</dbReference>
<keyword evidence="2" id="KW-0663">Pyridoxal phosphate</keyword>
<dbReference type="Pfam" id="PF00291">
    <property type="entry name" value="PALP"/>
    <property type="match status" value="1"/>
</dbReference>
<dbReference type="CDD" id="cd01562">
    <property type="entry name" value="Thr-dehyd"/>
    <property type="match status" value="1"/>
</dbReference>
<dbReference type="InterPro" id="IPR036052">
    <property type="entry name" value="TrpB-like_PALP_sf"/>
</dbReference>
<accession>A0ABQ2M6W3</accession>
<gene>
    <name evidence="5" type="ORF">GCM10012287_20650</name>
</gene>
<evidence type="ECO:0000313" key="6">
    <source>
        <dbReference type="Proteomes" id="UP000631535"/>
    </source>
</evidence>
<feature type="domain" description="Tryptophan synthase beta chain-like PALP" evidence="4">
    <location>
        <begin position="48"/>
        <end position="333"/>
    </location>
</feature>
<keyword evidence="6" id="KW-1185">Reference proteome</keyword>
<evidence type="ECO:0000256" key="3">
    <source>
        <dbReference type="SAM" id="MobiDB-lite"/>
    </source>
</evidence>
<dbReference type="PANTHER" id="PTHR43050:SF1">
    <property type="entry name" value="SERINE RACEMASE"/>
    <property type="match status" value="1"/>
</dbReference>
<dbReference type="SUPFAM" id="SSF53686">
    <property type="entry name" value="Tryptophan synthase beta subunit-like PLP-dependent enzymes"/>
    <property type="match status" value="1"/>
</dbReference>
<evidence type="ECO:0000313" key="5">
    <source>
        <dbReference type="EMBL" id="GGO47604.1"/>
    </source>
</evidence>
<comment type="cofactor">
    <cofactor evidence="1">
        <name>pyridoxal 5'-phosphate</name>
        <dbReference type="ChEBI" id="CHEBI:597326"/>
    </cofactor>
</comment>
<sequence>MGVSGPRQPERPIRIPAEEHRMSSSPPTGPVTLQDVREAAARLEGVAHRTPVLHSRTLDRLVGAETYLKCENFQRIGAFKFRGAYNAIVRLSPEQLSRGVAAYSSGNHAQAVALAARELGSKAVIVMPEDSPQSKLDATAAYGAEIVTYDRYTQDRVELGEQLAEERGLTLVPPYESPHIIAGQGTAALELLDKTGELDAILVPVGGGGLAAGTSVAATALHPRIRVIGIEPEAGDDTHRSLAAGRRVELDAVPRTIADGQGAVTPGELTFSVNQRLLDSVELVSEKEILAAMRFAFERLKIVVEPSGATGLAALLAGRVDPLPSRVGVVISGGNVGMHRFMELMEAGEPA</sequence>
<reference evidence="6" key="1">
    <citation type="journal article" date="2019" name="Int. J. Syst. Evol. Microbiol.">
        <title>The Global Catalogue of Microorganisms (GCM) 10K type strain sequencing project: providing services to taxonomists for standard genome sequencing and annotation.</title>
        <authorList>
            <consortium name="The Broad Institute Genomics Platform"/>
            <consortium name="The Broad Institute Genome Sequencing Center for Infectious Disease"/>
            <person name="Wu L."/>
            <person name="Ma J."/>
        </authorList>
    </citation>
    <scope>NUCLEOTIDE SEQUENCE [LARGE SCALE GENOMIC DNA]</scope>
    <source>
        <strain evidence="6">CGMCC 4.7178</strain>
    </source>
</reference>
<proteinExistence type="predicted"/>
<feature type="region of interest" description="Disordered" evidence="3">
    <location>
        <begin position="1"/>
        <end position="30"/>
    </location>
</feature>
<organism evidence="5 6">
    <name type="scientific">Streptomyces daqingensis</name>
    <dbReference type="NCBI Taxonomy" id="1472640"/>
    <lineage>
        <taxon>Bacteria</taxon>
        <taxon>Bacillati</taxon>
        <taxon>Actinomycetota</taxon>
        <taxon>Actinomycetes</taxon>
        <taxon>Kitasatosporales</taxon>
        <taxon>Streptomycetaceae</taxon>
        <taxon>Streptomyces</taxon>
    </lineage>
</organism>
<dbReference type="PANTHER" id="PTHR43050">
    <property type="entry name" value="SERINE / THREONINE RACEMASE FAMILY MEMBER"/>
    <property type="match status" value="1"/>
</dbReference>
<dbReference type="EMBL" id="BMMP01000005">
    <property type="protein sequence ID" value="GGO47604.1"/>
    <property type="molecule type" value="Genomic_DNA"/>
</dbReference>
<evidence type="ECO:0000256" key="2">
    <source>
        <dbReference type="ARBA" id="ARBA00022898"/>
    </source>
</evidence>
<dbReference type="InterPro" id="IPR001926">
    <property type="entry name" value="TrpB-like_PALP"/>
</dbReference>
<dbReference type="Proteomes" id="UP000631535">
    <property type="component" value="Unassembled WGS sequence"/>
</dbReference>
<evidence type="ECO:0000256" key="1">
    <source>
        <dbReference type="ARBA" id="ARBA00001933"/>
    </source>
</evidence>
<name>A0ABQ2M6W3_9ACTN</name>
<feature type="compositionally biased region" description="Basic and acidic residues" evidence="3">
    <location>
        <begin position="8"/>
        <end position="22"/>
    </location>
</feature>
<evidence type="ECO:0000259" key="4">
    <source>
        <dbReference type="Pfam" id="PF00291"/>
    </source>
</evidence>
<comment type="caution">
    <text evidence="5">The sequence shown here is derived from an EMBL/GenBank/DDBJ whole genome shotgun (WGS) entry which is preliminary data.</text>
</comment>